<name>A0A1G7P491_9RHOB</name>
<dbReference type="AlphaFoldDB" id="A0A1G7P491"/>
<dbReference type="InterPro" id="IPR036388">
    <property type="entry name" value="WH-like_DNA-bd_sf"/>
</dbReference>
<evidence type="ECO:0000313" key="6">
    <source>
        <dbReference type="Proteomes" id="UP000182284"/>
    </source>
</evidence>
<dbReference type="Gene3D" id="1.20.120.530">
    <property type="entry name" value="GntR ligand-binding domain-like"/>
    <property type="match status" value="1"/>
</dbReference>
<protein>
    <submittedName>
        <fullName evidence="5">Transcriptional regulator, GntR family</fullName>
    </submittedName>
</protein>
<gene>
    <name evidence="5" type="ORF">SAMN04488117_107216</name>
</gene>
<evidence type="ECO:0000256" key="2">
    <source>
        <dbReference type="ARBA" id="ARBA00023125"/>
    </source>
</evidence>
<keyword evidence="3" id="KW-0804">Transcription</keyword>
<dbReference type="Proteomes" id="UP000182284">
    <property type="component" value="Unassembled WGS sequence"/>
</dbReference>
<keyword evidence="1" id="KW-0805">Transcription regulation</keyword>
<dbReference type="Pfam" id="PF07729">
    <property type="entry name" value="FCD"/>
    <property type="match status" value="1"/>
</dbReference>
<evidence type="ECO:0000256" key="1">
    <source>
        <dbReference type="ARBA" id="ARBA00023015"/>
    </source>
</evidence>
<dbReference type="RefSeq" id="WP_074645808.1">
    <property type="nucleotide sequence ID" value="NZ_FNBL01000007.1"/>
</dbReference>
<dbReference type="SMART" id="SM00895">
    <property type="entry name" value="FCD"/>
    <property type="match status" value="1"/>
</dbReference>
<dbReference type="OrthoDB" id="9799812at2"/>
<dbReference type="InterPro" id="IPR011711">
    <property type="entry name" value="GntR_C"/>
</dbReference>
<dbReference type="GO" id="GO:0003677">
    <property type="term" value="F:DNA binding"/>
    <property type="evidence" value="ECO:0007669"/>
    <property type="project" value="UniProtKB-KW"/>
</dbReference>
<dbReference type="InterPro" id="IPR000524">
    <property type="entry name" value="Tscrpt_reg_HTH_GntR"/>
</dbReference>
<sequence length="296" mass="33430">MSRGQQTFKLGVNTALAHLATLQPGDRLGSEAALAELLQTSRTTVRAVLKHLADIGLIEWLGRDKILRRLPDPVDFFPKPEATLPADLAEERFLEWVMRSDLAPGTVLREVEVARILSVPVPQVRELLIRFEPNGLIEKNTHKNWVLNGFTAQFATELADMRALIEGEAFARLLASQDAGILRQMAEMERLHIALLAREDAAMSEFPALDAAFHRVIFAAAQNRFFDEFAQRISLIVHYHYQWNKCDEQVRNRAALREHLQIIRACLVGDKALARQAFVTHLETARRTLVASISTR</sequence>
<dbReference type="Pfam" id="PF00392">
    <property type="entry name" value="GntR"/>
    <property type="match status" value="1"/>
</dbReference>
<dbReference type="InterPro" id="IPR036390">
    <property type="entry name" value="WH_DNA-bd_sf"/>
</dbReference>
<proteinExistence type="predicted"/>
<dbReference type="PANTHER" id="PTHR43537">
    <property type="entry name" value="TRANSCRIPTIONAL REGULATOR, GNTR FAMILY"/>
    <property type="match status" value="1"/>
</dbReference>
<evidence type="ECO:0000313" key="5">
    <source>
        <dbReference type="EMBL" id="SDF81115.1"/>
    </source>
</evidence>
<evidence type="ECO:0000256" key="3">
    <source>
        <dbReference type="ARBA" id="ARBA00023163"/>
    </source>
</evidence>
<dbReference type="SUPFAM" id="SSF46785">
    <property type="entry name" value="Winged helix' DNA-binding domain"/>
    <property type="match status" value="2"/>
</dbReference>
<feature type="domain" description="GntR C-terminal" evidence="4">
    <location>
        <begin position="157"/>
        <end position="284"/>
    </location>
</feature>
<dbReference type="PANTHER" id="PTHR43537:SF51">
    <property type="entry name" value="HTH-TYPE TRANSCRIPTIONAL REGULATOR LGOR-RELATED"/>
    <property type="match status" value="1"/>
</dbReference>
<dbReference type="SUPFAM" id="SSF48008">
    <property type="entry name" value="GntR ligand-binding domain-like"/>
    <property type="match status" value="1"/>
</dbReference>
<keyword evidence="2" id="KW-0238">DNA-binding</keyword>
<dbReference type="EMBL" id="FNBL01000007">
    <property type="protein sequence ID" value="SDF81115.1"/>
    <property type="molecule type" value="Genomic_DNA"/>
</dbReference>
<dbReference type="Gene3D" id="1.10.10.10">
    <property type="entry name" value="Winged helix-like DNA-binding domain superfamily/Winged helix DNA-binding domain"/>
    <property type="match status" value="1"/>
</dbReference>
<dbReference type="GO" id="GO:0003700">
    <property type="term" value="F:DNA-binding transcription factor activity"/>
    <property type="evidence" value="ECO:0007669"/>
    <property type="project" value="InterPro"/>
</dbReference>
<dbReference type="InterPro" id="IPR008920">
    <property type="entry name" value="TF_FadR/GntR_C"/>
</dbReference>
<evidence type="ECO:0000259" key="4">
    <source>
        <dbReference type="SMART" id="SM00895"/>
    </source>
</evidence>
<accession>A0A1G7P491</accession>
<reference evidence="5 6" key="1">
    <citation type="submission" date="2016-10" db="EMBL/GenBank/DDBJ databases">
        <authorList>
            <person name="de Groot N.N."/>
        </authorList>
    </citation>
    <scope>NUCLEOTIDE SEQUENCE [LARGE SCALE GENOMIC DNA]</scope>
    <source>
        <strain evidence="5 6">DSM 27375</strain>
    </source>
</reference>
<organism evidence="5 6">
    <name type="scientific">Celeribacter baekdonensis</name>
    <dbReference type="NCBI Taxonomy" id="875171"/>
    <lineage>
        <taxon>Bacteria</taxon>
        <taxon>Pseudomonadati</taxon>
        <taxon>Pseudomonadota</taxon>
        <taxon>Alphaproteobacteria</taxon>
        <taxon>Rhodobacterales</taxon>
        <taxon>Roseobacteraceae</taxon>
        <taxon>Celeribacter</taxon>
    </lineage>
</organism>